<organism evidence="2">
    <name type="scientific">Xenopus laevis</name>
    <name type="common">African clawed frog</name>
    <dbReference type="NCBI Taxonomy" id="8355"/>
    <lineage>
        <taxon>Eukaryota</taxon>
        <taxon>Metazoa</taxon>
        <taxon>Chordata</taxon>
        <taxon>Craniata</taxon>
        <taxon>Vertebrata</taxon>
        <taxon>Euteleostomi</taxon>
        <taxon>Amphibia</taxon>
        <taxon>Batrachia</taxon>
        <taxon>Anura</taxon>
        <taxon>Pipoidea</taxon>
        <taxon>Pipidae</taxon>
        <taxon>Xenopodinae</taxon>
        <taxon>Xenopus</taxon>
        <taxon>Xenopus</taxon>
    </lineage>
</organism>
<dbReference type="Proteomes" id="UP000694892">
    <property type="component" value="Unassembled WGS sequence"/>
</dbReference>
<accession>A0A974BPM1</accession>
<gene>
    <name evidence="2" type="ORF">XELAEV_18004271mg</name>
</gene>
<feature type="compositionally biased region" description="Basic and acidic residues" evidence="1">
    <location>
        <begin position="65"/>
        <end position="75"/>
    </location>
</feature>
<evidence type="ECO:0000313" key="2">
    <source>
        <dbReference type="EMBL" id="OCT55762.1"/>
    </source>
</evidence>
<sequence length="100" mass="11629">MMQVTKVLRIKPSSILHSLILKVYLSFKDTMKRNIALQPLPVLSAQLMTAPTGRPREMRNFAPDEPPRPKGDKAELVNENNIRTLQKYLKRKRMYKVSHD</sequence>
<dbReference type="EMBL" id="KV474073">
    <property type="protein sequence ID" value="OCT55762.1"/>
    <property type="molecule type" value="Genomic_DNA"/>
</dbReference>
<proteinExistence type="predicted"/>
<feature type="region of interest" description="Disordered" evidence="1">
    <location>
        <begin position="51"/>
        <end position="75"/>
    </location>
</feature>
<protein>
    <submittedName>
        <fullName evidence="2">Uncharacterized protein</fullName>
    </submittedName>
</protein>
<evidence type="ECO:0000256" key="1">
    <source>
        <dbReference type="SAM" id="MobiDB-lite"/>
    </source>
</evidence>
<reference evidence="2" key="1">
    <citation type="submission" date="2016-05" db="EMBL/GenBank/DDBJ databases">
        <title>WGS assembly of Xenopus laevis.</title>
        <authorList>
            <person name="Session A."/>
            <person name="Uno Y."/>
            <person name="Kwon T."/>
            <person name="Chapman J."/>
            <person name="Toyoda A."/>
            <person name="Takahashi S."/>
            <person name="Fukui A."/>
            <person name="Hikosaka A."/>
            <person name="Putnam N."/>
            <person name="Stites J."/>
            <person name="Van Heeringen S."/>
            <person name="Quigley I."/>
            <person name="Heinz S."/>
            <person name="Hellsten U."/>
            <person name="Lyons J."/>
            <person name="Suzuki A."/>
            <person name="Kondo M."/>
            <person name="Ogino H."/>
            <person name="Ochi H."/>
            <person name="Bogdanovic O."/>
            <person name="Lister R."/>
            <person name="Georgiou G."/>
            <person name="Paranjpe S."/>
            <person name="Van Kruijsbergen I."/>
            <person name="Mozaffari S."/>
            <person name="Shu S."/>
            <person name="Schmutz J."/>
            <person name="Jenkins J."/>
            <person name="Grimwood J."/>
            <person name="Carlson J."/>
            <person name="Mitros T."/>
            <person name="Simakov O."/>
            <person name="Heald R."/>
            <person name="Miller K."/>
            <person name="Haudenschild C."/>
            <person name="Kuroki Y."/>
            <person name="Tanaka T."/>
            <person name="Michiue T."/>
            <person name="Watanabe M."/>
            <person name="Kinoshita T."/>
            <person name="Ohta Y."/>
            <person name="Mawaribuchi S."/>
            <person name="Suzuki Y."/>
            <person name="Haramoto Y."/>
            <person name="Yamamoto T."/>
            <person name="Takagi C."/>
            <person name="Kitzman J."/>
            <person name="Shendure J."/>
            <person name="Nakayama T."/>
            <person name="Izutsu Y."/>
            <person name="Robert J."/>
            <person name="Dichmann D."/>
            <person name="Flajnik M."/>
            <person name="Houston D."/>
            <person name="Marcotte E."/>
            <person name="Wallingford J."/>
            <person name="Ito Y."/>
            <person name="Asashima M."/>
            <person name="Ueno N."/>
            <person name="Matsuda Y."/>
            <person name="Jan Veenstra G."/>
            <person name="Fujiyama A."/>
            <person name="Harland R."/>
            <person name="Taira M."/>
            <person name="Rokhsar D.S."/>
        </authorList>
    </citation>
    <scope>NUCLEOTIDE SEQUENCE</scope>
    <source>
        <strain evidence="2">J</strain>
        <tissue evidence="2">Blood</tissue>
    </source>
</reference>
<name>A0A974BPM1_XENLA</name>
<dbReference type="AlphaFoldDB" id="A0A974BPM1"/>